<comment type="caution">
    <text evidence="6">The sequence shown here is derived from an EMBL/GenBank/DDBJ whole genome shotgun (WGS) entry which is preliminary data.</text>
</comment>
<reference evidence="6" key="1">
    <citation type="submission" date="2021-02" db="EMBL/GenBank/DDBJ databases">
        <title>Genome sequence Cadophora malorum strain M34.</title>
        <authorList>
            <person name="Stefanovic E."/>
            <person name="Vu D."/>
            <person name="Scully C."/>
            <person name="Dijksterhuis J."/>
            <person name="Roader J."/>
            <person name="Houbraken J."/>
        </authorList>
    </citation>
    <scope>NUCLEOTIDE SEQUENCE</scope>
    <source>
        <strain evidence="6">M34</strain>
    </source>
</reference>
<evidence type="ECO:0000256" key="4">
    <source>
        <dbReference type="SAM" id="MobiDB-lite"/>
    </source>
</evidence>
<gene>
    <name evidence="6" type="ORF">IFR04_002720</name>
</gene>
<dbReference type="InterPro" id="IPR015637">
    <property type="entry name" value="MUG/TDG"/>
</dbReference>
<protein>
    <recommendedName>
        <fullName evidence="5">Uracil-DNA glycosylase-like domain-containing protein</fullName>
    </recommendedName>
</protein>
<name>A0A8H7WFW7_9HELO</name>
<evidence type="ECO:0000313" key="6">
    <source>
        <dbReference type="EMBL" id="KAG4424166.1"/>
    </source>
</evidence>
<dbReference type="EMBL" id="JAFJYH010000024">
    <property type="protein sequence ID" value="KAG4424166.1"/>
    <property type="molecule type" value="Genomic_DNA"/>
</dbReference>
<dbReference type="GO" id="GO:0004844">
    <property type="term" value="F:uracil DNA N-glycosylase activity"/>
    <property type="evidence" value="ECO:0007669"/>
    <property type="project" value="TreeGrafter"/>
</dbReference>
<dbReference type="Pfam" id="PF03167">
    <property type="entry name" value="UDG"/>
    <property type="match status" value="1"/>
</dbReference>
<feature type="region of interest" description="Disordered" evidence="4">
    <location>
        <begin position="1"/>
        <end position="26"/>
    </location>
</feature>
<evidence type="ECO:0000256" key="1">
    <source>
        <dbReference type="ARBA" id="ARBA00022763"/>
    </source>
</evidence>
<sequence>MDNIKLEDGDEESLPISELNPLPPSFKGRLNLADYSFSPTAKAKSEPSRQSPRLSSIISSPSKRKATHLTPSPSPTKRSKSRSPAGYAPPSTYAHLPELRDVLQENLICVFIGLNPGIETARSGHAYAHPSNLFWKLLHSSGCTPRRCSPTEDGDLPRLFSLGNTNIVARPTRNSSELSKGEMDSSVAVLEEKIRMCKPEAVCIVGKSIWESIWRVKRGRKIKKEEFRYGWQDERDNMGAANGEGEPGDAWQGAKVFVACSTSGLAANLKPAEKEEIWKELGSWVEQRRNERANAQAEQVVERENDQAVG</sequence>
<organism evidence="6 7">
    <name type="scientific">Cadophora malorum</name>
    <dbReference type="NCBI Taxonomy" id="108018"/>
    <lineage>
        <taxon>Eukaryota</taxon>
        <taxon>Fungi</taxon>
        <taxon>Dikarya</taxon>
        <taxon>Ascomycota</taxon>
        <taxon>Pezizomycotina</taxon>
        <taxon>Leotiomycetes</taxon>
        <taxon>Helotiales</taxon>
        <taxon>Ploettnerulaceae</taxon>
        <taxon>Cadophora</taxon>
    </lineage>
</organism>
<keyword evidence="1" id="KW-0227">DNA damage</keyword>
<dbReference type="PANTHER" id="PTHR12159">
    <property type="entry name" value="G/T AND G/U MISMATCH-SPECIFIC DNA GLYCOSYLASE"/>
    <property type="match status" value="1"/>
</dbReference>
<keyword evidence="7" id="KW-1185">Reference proteome</keyword>
<dbReference type="FunFam" id="3.40.470.10:FF:000010">
    <property type="entry name" value="G/U mismatch-specific DNA glycosylase"/>
    <property type="match status" value="1"/>
</dbReference>
<accession>A0A8H7WFW7</accession>
<dbReference type="SUPFAM" id="SSF52141">
    <property type="entry name" value="Uracil-DNA glycosylase-like"/>
    <property type="match status" value="1"/>
</dbReference>
<evidence type="ECO:0000313" key="7">
    <source>
        <dbReference type="Proteomes" id="UP000664132"/>
    </source>
</evidence>
<dbReference type="InterPro" id="IPR036895">
    <property type="entry name" value="Uracil-DNA_glycosylase-like_sf"/>
</dbReference>
<evidence type="ECO:0000259" key="5">
    <source>
        <dbReference type="Pfam" id="PF03167"/>
    </source>
</evidence>
<feature type="domain" description="Uracil-DNA glycosylase-like" evidence="5">
    <location>
        <begin position="106"/>
        <end position="281"/>
    </location>
</feature>
<evidence type="ECO:0000256" key="3">
    <source>
        <dbReference type="ARBA" id="ARBA00023204"/>
    </source>
</evidence>
<feature type="region of interest" description="Disordered" evidence="4">
    <location>
        <begin position="38"/>
        <end position="92"/>
    </location>
</feature>
<dbReference type="Gene3D" id="3.40.470.10">
    <property type="entry name" value="Uracil-DNA glycosylase-like domain"/>
    <property type="match status" value="1"/>
</dbReference>
<dbReference type="Proteomes" id="UP000664132">
    <property type="component" value="Unassembled WGS sequence"/>
</dbReference>
<keyword evidence="2" id="KW-0378">Hydrolase</keyword>
<keyword evidence="3" id="KW-0234">DNA repair</keyword>
<proteinExistence type="predicted"/>
<dbReference type="OrthoDB" id="565731at2759"/>
<evidence type="ECO:0000256" key="2">
    <source>
        <dbReference type="ARBA" id="ARBA00022801"/>
    </source>
</evidence>
<dbReference type="CDD" id="cd10028">
    <property type="entry name" value="UDG-F2_TDG_MUG"/>
    <property type="match status" value="1"/>
</dbReference>
<dbReference type="GO" id="GO:0006285">
    <property type="term" value="P:base-excision repair, AP site formation"/>
    <property type="evidence" value="ECO:0007669"/>
    <property type="project" value="InterPro"/>
</dbReference>
<dbReference type="AlphaFoldDB" id="A0A8H7WFW7"/>
<feature type="compositionally biased region" description="Low complexity" evidence="4">
    <location>
        <begin position="48"/>
        <end position="61"/>
    </location>
</feature>
<dbReference type="InterPro" id="IPR005122">
    <property type="entry name" value="Uracil-DNA_glycosylase-like"/>
</dbReference>
<dbReference type="PANTHER" id="PTHR12159:SF9">
    <property type="entry name" value="G_T MISMATCH-SPECIFIC THYMINE DNA GLYCOSYLASE"/>
    <property type="match status" value="1"/>
</dbReference>
<dbReference type="GO" id="GO:0008263">
    <property type="term" value="F:pyrimidine-specific mismatch base pair DNA N-glycosylase activity"/>
    <property type="evidence" value="ECO:0007669"/>
    <property type="project" value="TreeGrafter"/>
</dbReference>